<reference evidence="11" key="2">
    <citation type="submission" date="2025-08" db="UniProtKB">
        <authorList>
            <consortium name="Ensembl"/>
        </authorList>
    </citation>
    <scope>IDENTIFICATION</scope>
</reference>
<keyword evidence="2 7" id="KW-0728">SH3 domain</keyword>
<dbReference type="Gene3D" id="2.60.40.10">
    <property type="entry name" value="Immunoglobulins"/>
    <property type="match status" value="2"/>
</dbReference>
<evidence type="ECO:0000256" key="3">
    <source>
        <dbReference type="ARBA" id="ARBA00022729"/>
    </source>
</evidence>
<dbReference type="InterPro" id="IPR003598">
    <property type="entry name" value="Ig_sub2"/>
</dbReference>
<keyword evidence="4" id="KW-0677">Repeat</keyword>
<proteinExistence type="inferred from homology"/>
<dbReference type="AlphaFoldDB" id="A0A4W5LHF1"/>
<feature type="region of interest" description="Disordered" evidence="8">
    <location>
        <begin position="637"/>
        <end position="667"/>
    </location>
</feature>
<dbReference type="PROSITE" id="PS50002">
    <property type="entry name" value="SH3"/>
    <property type="match status" value="1"/>
</dbReference>
<reference evidence="12" key="1">
    <citation type="submission" date="2018-06" db="EMBL/GenBank/DDBJ databases">
        <title>Genome assembly of Danube salmon.</title>
        <authorList>
            <person name="Macqueen D.J."/>
            <person name="Gundappa M.K."/>
        </authorList>
    </citation>
    <scope>NUCLEOTIDE SEQUENCE [LARGE SCALE GENOMIC DNA]</scope>
</reference>
<dbReference type="STRING" id="62062.ENSHHUP00000025217"/>
<dbReference type="Pfam" id="PF00612">
    <property type="entry name" value="IQ"/>
    <property type="match status" value="1"/>
</dbReference>
<evidence type="ECO:0000259" key="9">
    <source>
        <dbReference type="PROSITE" id="PS50002"/>
    </source>
</evidence>
<dbReference type="SUPFAM" id="SSF50044">
    <property type="entry name" value="SH3-domain"/>
    <property type="match status" value="1"/>
</dbReference>
<keyword evidence="6" id="KW-0393">Immunoglobulin domain</keyword>
<dbReference type="InterPro" id="IPR036179">
    <property type="entry name" value="Ig-like_dom_sf"/>
</dbReference>
<dbReference type="PANTHER" id="PTHR12231">
    <property type="entry name" value="CTX-RELATED TYPE I TRANSMEMBRANE PROTEIN"/>
    <property type="match status" value="1"/>
</dbReference>
<keyword evidence="3" id="KW-0732">Signal</keyword>
<dbReference type="Gene3D" id="1.20.900.10">
    <property type="entry name" value="Dbl homology (DH) domain"/>
    <property type="match status" value="1"/>
</dbReference>
<dbReference type="InterPro" id="IPR003599">
    <property type="entry name" value="Ig_sub"/>
</dbReference>
<evidence type="ECO:0000256" key="1">
    <source>
        <dbReference type="ARBA" id="ARBA00006692"/>
    </source>
</evidence>
<dbReference type="PANTHER" id="PTHR12231:SF253">
    <property type="entry name" value="DPR-INTERACTING PROTEIN ETA, ISOFORM B-RELATED"/>
    <property type="match status" value="1"/>
</dbReference>
<dbReference type="FunFam" id="2.60.40.10:FF:000107">
    <property type="entry name" value="Myosin, light chain kinase a"/>
    <property type="match status" value="1"/>
</dbReference>
<feature type="region of interest" description="Disordered" evidence="8">
    <location>
        <begin position="282"/>
        <end position="319"/>
    </location>
</feature>
<evidence type="ECO:0000256" key="6">
    <source>
        <dbReference type="ARBA" id="ARBA00023319"/>
    </source>
</evidence>
<evidence type="ECO:0000259" key="10">
    <source>
        <dbReference type="PROSITE" id="PS50835"/>
    </source>
</evidence>
<feature type="region of interest" description="Disordered" evidence="8">
    <location>
        <begin position="358"/>
        <end position="384"/>
    </location>
</feature>
<dbReference type="PROSITE" id="PS50096">
    <property type="entry name" value="IQ"/>
    <property type="match status" value="1"/>
</dbReference>
<evidence type="ECO:0000256" key="4">
    <source>
        <dbReference type="ARBA" id="ARBA00022737"/>
    </source>
</evidence>
<feature type="region of interest" description="Disordered" evidence="8">
    <location>
        <begin position="991"/>
        <end position="1014"/>
    </location>
</feature>
<dbReference type="SUPFAM" id="SSF48726">
    <property type="entry name" value="Immunoglobulin"/>
    <property type="match status" value="2"/>
</dbReference>
<evidence type="ECO:0000313" key="12">
    <source>
        <dbReference type="Proteomes" id="UP000314982"/>
    </source>
</evidence>
<keyword evidence="12" id="KW-1185">Reference proteome</keyword>
<evidence type="ECO:0000256" key="7">
    <source>
        <dbReference type="PROSITE-ProRule" id="PRU00192"/>
    </source>
</evidence>
<comment type="similarity">
    <text evidence="1">Belongs to the protein kinase superfamily. CAMK Ser/Thr protein kinase family.</text>
</comment>
<feature type="domain" description="SH3" evidence="9">
    <location>
        <begin position="1020"/>
        <end position="1088"/>
    </location>
</feature>
<reference evidence="11" key="3">
    <citation type="submission" date="2025-09" db="UniProtKB">
        <authorList>
            <consortium name="Ensembl"/>
        </authorList>
    </citation>
    <scope>IDENTIFICATION</scope>
</reference>
<feature type="region of interest" description="Disordered" evidence="8">
    <location>
        <begin position="54"/>
        <end position="161"/>
    </location>
</feature>
<evidence type="ECO:0000256" key="5">
    <source>
        <dbReference type="ARBA" id="ARBA00023157"/>
    </source>
</evidence>
<protein>
    <recommendedName>
        <fullName evidence="13">Ig-like domain-containing protein</fullName>
    </recommendedName>
</protein>
<evidence type="ECO:0000313" key="11">
    <source>
        <dbReference type="Ensembl" id="ENSHHUP00000025217.1"/>
    </source>
</evidence>
<organism evidence="11 12">
    <name type="scientific">Hucho hucho</name>
    <name type="common">huchen</name>
    <dbReference type="NCBI Taxonomy" id="62062"/>
    <lineage>
        <taxon>Eukaryota</taxon>
        <taxon>Metazoa</taxon>
        <taxon>Chordata</taxon>
        <taxon>Craniata</taxon>
        <taxon>Vertebrata</taxon>
        <taxon>Euteleostomi</taxon>
        <taxon>Actinopterygii</taxon>
        <taxon>Neopterygii</taxon>
        <taxon>Teleostei</taxon>
        <taxon>Protacanthopterygii</taxon>
        <taxon>Salmoniformes</taxon>
        <taxon>Salmonidae</taxon>
        <taxon>Salmoninae</taxon>
        <taxon>Hucho</taxon>
    </lineage>
</organism>
<dbReference type="InterPro" id="IPR001452">
    <property type="entry name" value="SH3_domain"/>
</dbReference>
<keyword evidence="5" id="KW-1015">Disulfide bond</keyword>
<dbReference type="PROSITE" id="PS50835">
    <property type="entry name" value="IG_LIKE"/>
    <property type="match status" value="1"/>
</dbReference>
<evidence type="ECO:0008006" key="13">
    <source>
        <dbReference type="Google" id="ProtNLM"/>
    </source>
</evidence>
<dbReference type="SMART" id="SM00015">
    <property type="entry name" value="IQ"/>
    <property type="match status" value="1"/>
</dbReference>
<dbReference type="GO" id="GO:0003007">
    <property type="term" value="P:heart morphogenesis"/>
    <property type="evidence" value="ECO:0007669"/>
    <property type="project" value="UniProtKB-ARBA"/>
</dbReference>
<dbReference type="InterPro" id="IPR013783">
    <property type="entry name" value="Ig-like_fold"/>
</dbReference>
<dbReference type="InterPro" id="IPR000048">
    <property type="entry name" value="IQ_motif_EF-hand-BS"/>
</dbReference>
<sequence>MKGRLPLKPNRKYQMKQDGCVFQLHILELKSKDSGSYTCQAGCVETTASVTVKPPLDKIEPPKTMPPTKAPTKAASPTPPPGPKKRGMIRASIVESEKDLEPEAETVVDLHEKQSFRSMGKETKVDQQEKQQVPPARQASIVSDDGVDEVRKQPVPPARQASVISVSDAGVDEVRKQTVPPVKQASIMSDARVDEVRKQSVPPVRRASVVSDAGIDQVVKQPVPPVRQASIMSDAGIDEVRKQPVPPVRRASVVSDAGIDQVVKQPVPPVRRASIVSDAGVDQVRKRPVPPTRRASIVSVSDTGVDEVRKQPVPPARQASIMSDAGVDEVRKQPVPPVRQASVVSDAGIEQVVKQSVPPARRASEVSDAGVDEVRKQSVPPTRQASIMSDAGIDVRKRSVPPMRQASIMSDAGIDQVVKQPVPPARRASVVSDAGMDQVVEQPVPPVRRASVVLDAGIEEVVKQPVPPARRASVVSDAGVDEVRRRPVPAAKRASVVSVSDTGVDEVRKQPVPPVRQASIMSDAGVDEVRKQPVPPVRQASIMSNAGVEEVRKQPVPPVRQASIMSDIRVDEVRKQPVPPARRASVVSDAGIDQVVNQPVPPARRSSIVSDAGVEQIVRSVRSKNEIDIEIDHQEKQPVKSMVKETEIEQRDKQPARSTVQETEKPKMVEDDNQLHISEDESFTMAPTQVTVNQKTSKPVVAVAGVPKGLQMTQQVDEIALDSVEDEHEMLEAAIKIQAAFKGYKTRKDMRPVFKQVFKNQSAETNGTIQLECKVEGKLNAVRWLKNSQEVIGDQRHHMNTSEDGVCTLVINNISAIDTGVYTCEVVNTFGVSSYNGNITVGEPQKPPSTQRPTDPAPPSTPSVHPVLASIGPLQTVQTSTPGKETVGSVESEGISLWQAYNLTEEDSRMALQERRRASFVAASSMSSPSDYDTAPDFIEPADIILKDHPREKEAIKLEDQLFNKEDKEQKVTPQPPRHLKVKVPDAMLRTPSTKNQHAHTPAALTGSGSESDCDEDRIETFDIYVARANCSPQQGGNKESFVLKEGQYVEVLDSVHPEKWLVRTKPSKTTSSRQGWVSPAYLEKKRKETFPQMRTPQQELDVSGSTGENYRRTLSQLIQGLIDGEEEFVKEMTDFMSHHLHHLDTSPHVPINIINQKETIFRNIKDIMALHERSHLFTFLRGSAGFRYVFTHVTKCKIKT</sequence>
<name>A0A4W5LHF1_9TELE</name>
<dbReference type="CDD" id="cd23767">
    <property type="entry name" value="IQCD"/>
    <property type="match status" value="1"/>
</dbReference>
<dbReference type="GeneTree" id="ENSGT00940000154756"/>
<dbReference type="CDD" id="cd00096">
    <property type="entry name" value="Ig"/>
    <property type="match status" value="2"/>
</dbReference>
<dbReference type="InterPro" id="IPR007110">
    <property type="entry name" value="Ig-like_dom"/>
</dbReference>
<dbReference type="Pfam" id="PF07679">
    <property type="entry name" value="I-set"/>
    <property type="match status" value="2"/>
</dbReference>
<dbReference type="InterPro" id="IPR035899">
    <property type="entry name" value="DBL_dom_sf"/>
</dbReference>
<feature type="compositionally biased region" description="Basic and acidic residues" evidence="8">
    <location>
        <begin position="637"/>
        <end position="655"/>
    </location>
</feature>
<feature type="domain" description="Ig-like" evidence="10">
    <location>
        <begin position="752"/>
        <end position="840"/>
    </location>
</feature>
<dbReference type="SMART" id="SM00409">
    <property type="entry name" value="IG"/>
    <property type="match status" value="2"/>
</dbReference>
<dbReference type="GO" id="GO:0055013">
    <property type="term" value="P:cardiac muscle cell development"/>
    <property type="evidence" value="ECO:0007669"/>
    <property type="project" value="UniProtKB-ARBA"/>
</dbReference>
<evidence type="ECO:0000256" key="8">
    <source>
        <dbReference type="SAM" id="MobiDB-lite"/>
    </source>
</evidence>
<dbReference type="Ensembl" id="ENSHHUT00000026204.1">
    <property type="protein sequence ID" value="ENSHHUP00000025217.1"/>
    <property type="gene ID" value="ENSHHUG00000015906.1"/>
</dbReference>
<accession>A0A4W5LHF1</accession>
<dbReference type="Gene3D" id="2.30.30.40">
    <property type="entry name" value="SH3 Domains"/>
    <property type="match status" value="1"/>
</dbReference>
<dbReference type="InterPro" id="IPR051170">
    <property type="entry name" value="Neural/epithelial_adhesion"/>
</dbReference>
<feature type="compositionally biased region" description="Basic and acidic residues" evidence="8">
    <location>
        <begin position="108"/>
        <end position="129"/>
    </location>
</feature>
<dbReference type="SMART" id="SM00408">
    <property type="entry name" value="IGc2"/>
    <property type="match status" value="1"/>
</dbReference>
<dbReference type="InterPro" id="IPR013098">
    <property type="entry name" value="Ig_I-set"/>
</dbReference>
<dbReference type="InterPro" id="IPR036028">
    <property type="entry name" value="SH3-like_dom_sf"/>
</dbReference>
<feature type="region of interest" description="Disordered" evidence="8">
    <location>
        <begin position="840"/>
        <end position="867"/>
    </location>
</feature>
<dbReference type="SUPFAM" id="SSF48065">
    <property type="entry name" value="DBL homology domain (DH-domain)"/>
    <property type="match status" value="1"/>
</dbReference>
<dbReference type="Proteomes" id="UP000314982">
    <property type="component" value="Unassembled WGS sequence"/>
</dbReference>
<evidence type="ECO:0000256" key="2">
    <source>
        <dbReference type="ARBA" id="ARBA00022443"/>
    </source>
</evidence>